<dbReference type="Proteomes" id="UP000054217">
    <property type="component" value="Unassembled WGS sequence"/>
</dbReference>
<name>A0A0C3P871_PISTI</name>
<gene>
    <name evidence="1" type="ORF">M404DRAFT_26972</name>
</gene>
<accession>A0A0C3P871</accession>
<reference evidence="2" key="2">
    <citation type="submission" date="2015-01" db="EMBL/GenBank/DDBJ databases">
        <title>Evolutionary Origins and Diversification of the Mycorrhizal Mutualists.</title>
        <authorList>
            <consortium name="DOE Joint Genome Institute"/>
            <consortium name="Mycorrhizal Genomics Consortium"/>
            <person name="Kohler A."/>
            <person name="Kuo A."/>
            <person name="Nagy L.G."/>
            <person name="Floudas D."/>
            <person name="Copeland A."/>
            <person name="Barry K.W."/>
            <person name="Cichocki N."/>
            <person name="Veneault-Fourrey C."/>
            <person name="LaButti K."/>
            <person name="Lindquist E.A."/>
            <person name="Lipzen A."/>
            <person name="Lundell T."/>
            <person name="Morin E."/>
            <person name="Murat C."/>
            <person name="Riley R."/>
            <person name="Ohm R."/>
            <person name="Sun H."/>
            <person name="Tunlid A."/>
            <person name="Henrissat B."/>
            <person name="Grigoriev I.V."/>
            <person name="Hibbett D.S."/>
            <person name="Martin F."/>
        </authorList>
    </citation>
    <scope>NUCLEOTIDE SEQUENCE [LARGE SCALE GENOMIC DNA]</scope>
    <source>
        <strain evidence="2">Marx 270</strain>
    </source>
</reference>
<dbReference type="InParanoid" id="A0A0C3P871"/>
<evidence type="ECO:0000313" key="1">
    <source>
        <dbReference type="EMBL" id="KIO03684.1"/>
    </source>
</evidence>
<dbReference type="HOGENOM" id="CLU_043974_0_0_1"/>
<keyword evidence="2" id="KW-1185">Reference proteome</keyword>
<dbReference type="AlphaFoldDB" id="A0A0C3P871"/>
<evidence type="ECO:0000313" key="2">
    <source>
        <dbReference type="Proteomes" id="UP000054217"/>
    </source>
</evidence>
<proteinExistence type="predicted"/>
<sequence>MSANHAPHLSQLVCAATPNPIKAEKTALKVKFIIASAALVAEARCLPDDKEELWEEKGEVYPIVKCGQELGINTKIDAADGPTIAEADEAYKRWVAEEIACRKADEDVQMGEEAVQAVGEQGVSVVVPVVTEKMSHVEVVAWLVRKTIAESEDEGEPKINVPPSSILHKVPCTHCLVRNTACTGPAGCTCNGCMQMKQRCKKLTKAAGKRAQAGALVAQASKTAKASPSKRTVDDDDEVEVVKSHTRMKGKAPVHSRLNARVTADLSQSLRLLRAEAVESQATYLHLQVCIDQLTEALEKIGVD</sequence>
<reference evidence="1 2" key="1">
    <citation type="submission" date="2014-04" db="EMBL/GenBank/DDBJ databases">
        <authorList>
            <consortium name="DOE Joint Genome Institute"/>
            <person name="Kuo A."/>
            <person name="Kohler A."/>
            <person name="Costa M.D."/>
            <person name="Nagy L.G."/>
            <person name="Floudas D."/>
            <person name="Copeland A."/>
            <person name="Barry K.W."/>
            <person name="Cichocki N."/>
            <person name="Veneault-Fourrey C."/>
            <person name="LaButti K."/>
            <person name="Lindquist E.A."/>
            <person name="Lipzen A."/>
            <person name="Lundell T."/>
            <person name="Morin E."/>
            <person name="Murat C."/>
            <person name="Sun H."/>
            <person name="Tunlid A."/>
            <person name="Henrissat B."/>
            <person name="Grigoriev I.V."/>
            <person name="Hibbett D.S."/>
            <person name="Martin F."/>
            <person name="Nordberg H.P."/>
            <person name="Cantor M.N."/>
            <person name="Hua S.X."/>
        </authorList>
    </citation>
    <scope>NUCLEOTIDE SEQUENCE [LARGE SCALE GENOMIC DNA]</scope>
    <source>
        <strain evidence="1 2">Marx 270</strain>
    </source>
</reference>
<dbReference type="EMBL" id="KN831975">
    <property type="protein sequence ID" value="KIO03684.1"/>
    <property type="molecule type" value="Genomic_DNA"/>
</dbReference>
<organism evidence="1 2">
    <name type="scientific">Pisolithus tinctorius Marx 270</name>
    <dbReference type="NCBI Taxonomy" id="870435"/>
    <lineage>
        <taxon>Eukaryota</taxon>
        <taxon>Fungi</taxon>
        <taxon>Dikarya</taxon>
        <taxon>Basidiomycota</taxon>
        <taxon>Agaricomycotina</taxon>
        <taxon>Agaricomycetes</taxon>
        <taxon>Agaricomycetidae</taxon>
        <taxon>Boletales</taxon>
        <taxon>Sclerodermatineae</taxon>
        <taxon>Pisolithaceae</taxon>
        <taxon>Pisolithus</taxon>
    </lineage>
</organism>
<protein>
    <submittedName>
        <fullName evidence="1">Uncharacterized protein</fullName>
    </submittedName>
</protein>